<proteinExistence type="predicted"/>
<keyword evidence="2" id="KW-1185">Reference proteome</keyword>
<dbReference type="Proteomes" id="UP001172673">
    <property type="component" value="Unassembled WGS sequence"/>
</dbReference>
<protein>
    <submittedName>
        <fullName evidence="1">Uncharacterized protein</fullName>
    </submittedName>
</protein>
<accession>A0AA38XFM3</accession>
<name>A0AA38XFM3_9EURO</name>
<reference evidence="1" key="1">
    <citation type="submission" date="2022-10" db="EMBL/GenBank/DDBJ databases">
        <title>Culturing micro-colonial fungi from biological soil crusts in the Mojave desert and describing Neophaeococcomyces mojavensis, and introducing the new genera and species Taxawa tesnikishii.</title>
        <authorList>
            <person name="Kurbessoian T."/>
            <person name="Stajich J.E."/>
        </authorList>
    </citation>
    <scope>NUCLEOTIDE SEQUENCE</scope>
    <source>
        <strain evidence="1">TK_41</strain>
    </source>
</reference>
<sequence>MMLSLDHATAIADMRPMAFPSDLWDPGPIFDNLSALEKQKYLDTLHSLLPLSTDIPPETLEFFAFHRDLLAVHEVAVQKPEDRTRRTELLRWTLVRKFVELPATQDNRCALMKAESKNSPLPQEDAFLALETSIRIAAQYLTRLVFYSRPVEASIFADFNDIQHWLDKPEVRSFASNSLLLWLLAAAACLERNLRLVRYRRRWHAPRFLLLARHMRLETAEAVSKLMQKFLYAKVPWEDHLERLFAEKDEIFQETHCNLNLYPDEIGCSGDAEYIFDIPDQDQVDDHVTVIQWATPKEAIAATS</sequence>
<gene>
    <name evidence="1" type="ORF">H2200_003838</name>
</gene>
<dbReference type="EMBL" id="JAPDRK010000005">
    <property type="protein sequence ID" value="KAJ9612241.1"/>
    <property type="molecule type" value="Genomic_DNA"/>
</dbReference>
<evidence type="ECO:0000313" key="1">
    <source>
        <dbReference type="EMBL" id="KAJ9612241.1"/>
    </source>
</evidence>
<organism evidence="1 2">
    <name type="scientific">Cladophialophora chaetospira</name>
    <dbReference type="NCBI Taxonomy" id="386627"/>
    <lineage>
        <taxon>Eukaryota</taxon>
        <taxon>Fungi</taxon>
        <taxon>Dikarya</taxon>
        <taxon>Ascomycota</taxon>
        <taxon>Pezizomycotina</taxon>
        <taxon>Eurotiomycetes</taxon>
        <taxon>Chaetothyriomycetidae</taxon>
        <taxon>Chaetothyriales</taxon>
        <taxon>Herpotrichiellaceae</taxon>
        <taxon>Cladophialophora</taxon>
    </lineage>
</organism>
<evidence type="ECO:0000313" key="2">
    <source>
        <dbReference type="Proteomes" id="UP001172673"/>
    </source>
</evidence>
<dbReference type="AlphaFoldDB" id="A0AA38XFM3"/>
<comment type="caution">
    <text evidence="1">The sequence shown here is derived from an EMBL/GenBank/DDBJ whole genome shotgun (WGS) entry which is preliminary data.</text>
</comment>